<dbReference type="PROSITE" id="PS50987">
    <property type="entry name" value="HTH_ARSR_2"/>
    <property type="match status" value="1"/>
</dbReference>
<name>A0A921FQD0_9MICC</name>
<gene>
    <name evidence="2" type="ORF">K8V32_09465</name>
</gene>
<dbReference type="PANTHER" id="PTHR38600">
    <property type="entry name" value="TRANSCRIPTIONAL REGULATORY PROTEIN"/>
    <property type="match status" value="1"/>
</dbReference>
<reference evidence="2" key="1">
    <citation type="journal article" date="2021" name="PeerJ">
        <title>Extensive microbial diversity within the chicken gut microbiome revealed by metagenomics and culture.</title>
        <authorList>
            <person name="Gilroy R."/>
            <person name="Ravi A."/>
            <person name="Getino M."/>
            <person name="Pursley I."/>
            <person name="Horton D.L."/>
            <person name="Alikhan N.F."/>
            <person name="Baker D."/>
            <person name="Gharbi K."/>
            <person name="Hall N."/>
            <person name="Watson M."/>
            <person name="Adriaenssens E.M."/>
            <person name="Foster-Nyarko E."/>
            <person name="Jarju S."/>
            <person name="Secka A."/>
            <person name="Antonio M."/>
            <person name="Oren A."/>
            <person name="Chaudhuri R.R."/>
            <person name="La Ragione R."/>
            <person name="Hildebrand F."/>
            <person name="Pallen M.J."/>
        </authorList>
    </citation>
    <scope>NUCLEOTIDE SEQUENCE</scope>
    <source>
        <strain evidence="2">ChiHjej13B12-14962</strain>
    </source>
</reference>
<dbReference type="AlphaFoldDB" id="A0A921FQD0"/>
<dbReference type="CDD" id="cd00090">
    <property type="entry name" value="HTH_ARSR"/>
    <property type="match status" value="1"/>
</dbReference>
<dbReference type="InterPro" id="IPR036388">
    <property type="entry name" value="WH-like_DNA-bd_sf"/>
</dbReference>
<dbReference type="InterPro" id="IPR001845">
    <property type="entry name" value="HTH_ArsR_DNA-bd_dom"/>
</dbReference>
<dbReference type="InterPro" id="IPR036390">
    <property type="entry name" value="WH_DNA-bd_sf"/>
</dbReference>
<dbReference type="RefSeq" id="WP_303906335.1">
    <property type="nucleotide sequence ID" value="NZ_DYXC01000101.1"/>
</dbReference>
<evidence type="ECO:0000313" key="3">
    <source>
        <dbReference type="Proteomes" id="UP000703315"/>
    </source>
</evidence>
<dbReference type="NCBIfam" id="NF033788">
    <property type="entry name" value="HTH_metalloreg"/>
    <property type="match status" value="1"/>
</dbReference>
<dbReference type="Gene3D" id="1.10.10.10">
    <property type="entry name" value="Winged helix-like DNA-binding domain superfamily/Winged helix DNA-binding domain"/>
    <property type="match status" value="1"/>
</dbReference>
<protein>
    <submittedName>
        <fullName evidence="2">Metalloregulator ArsR/SmtB family transcription factor</fullName>
    </submittedName>
</protein>
<dbReference type="PANTHER" id="PTHR38600:SF2">
    <property type="entry name" value="SLL0088 PROTEIN"/>
    <property type="match status" value="1"/>
</dbReference>
<dbReference type="SUPFAM" id="SSF46785">
    <property type="entry name" value="Winged helix' DNA-binding domain"/>
    <property type="match status" value="1"/>
</dbReference>
<evidence type="ECO:0000313" key="2">
    <source>
        <dbReference type="EMBL" id="HJF15011.1"/>
    </source>
</evidence>
<dbReference type="SMART" id="SM00418">
    <property type="entry name" value="HTH_ARSR"/>
    <property type="match status" value="1"/>
</dbReference>
<comment type="caution">
    <text evidence="2">The sequence shown here is derived from an EMBL/GenBank/DDBJ whole genome shotgun (WGS) entry which is preliminary data.</text>
</comment>
<organism evidence="2 3">
    <name type="scientific">Enteractinococcus helveticum</name>
    <dbReference type="NCBI Taxonomy" id="1837282"/>
    <lineage>
        <taxon>Bacteria</taxon>
        <taxon>Bacillati</taxon>
        <taxon>Actinomycetota</taxon>
        <taxon>Actinomycetes</taxon>
        <taxon>Micrococcales</taxon>
        <taxon>Micrococcaceae</taxon>
    </lineage>
</organism>
<reference evidence="2" key="2">
    <citation type="submission" date="2021-09" db="EMBL/GenBank/DDBJ databases">
        <authorList>
            <person name="Gilroy R."/>
        </authorList>
    </citation>
    <scope>NUCLEOTIDE SEQUENCE</scope>
    <source>
        <strain evidence="2">ChiHjej13B12-14962</strain>
    </source>
</reference>
<feature type="domain" description="HTH arsR-type" evidence="1">
    <location>
        <begin position="1"/>
        <end position="93"/>
    </location>
</feature>
<proteinExistence type="predicted"/>
<dbReference type="PRINTS" id="PR00778">
    <property type="entry name" value="HTHARSR"/>
</dbReference>
<accession>A0A921FQD0</accession>
<dbReference type="GO" id="GO:0003700">
    <property type="term" value="F:DNA-binding transcription factor activity"/>
    <property type="evidence" value="ECO:0007669"/>
    <property type="project" value="InterPro"/>
</dbReference>
<sequence>MTAEGRLNSAFAALADPTRRDILQRLQNGPMTVGQLAEHYPMSRPAISQHLGVLEKAGLIQRRRRAQWIECVLVDDALDEVTSWIEQQRAEWADRFDHLEDYLTKEKTDD</sequence>
<dbReference type="Pfam" id="PF01022">
    <property type="entry name" value="HTH_5"/>
    <property type="match status" value="1"/>
</dbReference>
<dbReference type="Proteomes" id="UP000703315">
    <property type="component" value="Unassembled WGS sequence"/>
</dbReference>
<evidence type="ECO:0000259" key="1">
    <source>
        <dbReference type="PROSITE" id="PS50987"/>
    </source>
</evidence>
<dbReference type="EMBL" id="DYXC01000101">
    <property type="protein sequence ID" value="HJF15011.1"/>
    <property type="molecule type" value="Genomic_DNA"/>
</dbReference>
<dbReference type="InterPro" id="IPR011991">
    <property type="entry name" value="ArsR-like_HTH"/>
</dbReference>